<comment type="caution">
    <text evidence="1">The sequence shown here is derived from an EMBL/GenBank/DDBJ whole genome shotgun (WGS) entry which is preliminary data.</text>
</comment>
<dbReference type="EMBL" id="JEMB01001704">
    <property type="protein sequence ID" value="KYF85470.1"/>
    <property type="molecule type" value="Genomic_DNA"/>
</dbReference>
<evidence type="ECO:0000313" key="2">
    <source>
        <dbReference type="Proteomes" id="UP000075635"/>
    </source>
</evidence>
<organism evidence="1 2">
    <name type="scientific">Sorangium cellulosum</name>
    <name type="common">Polyangium cellulosum</name>
    <dbReference type="NCBI Taxonomy" id="56"/>
    <lineage>
        <taxon>Bacteria</taxon>
        <taxon>Pseudomonadati</taxon>
        <taxon>Myxococcota</taxon>
        <taxon>Polyangia</taxon>
        <taxon>Polyangiales</taxon>
        <taxon>Polyangiaceae</taxon>
        <taxon>Sorangium</taxon>
    </lineage>
</organism>
<sequence>MGKWTFGHLVEQMANEKVTGVRPADFVERWIKHWNEVQTINGWSVTARAGVQRTFAKWPRLQDGSLDLARAPFRLLAIVNRVDLRDALVFGSGKASELRFVFGVLDPASCAPLKFTVILEYRVERTGCNELKEWARRWVELPALGQSAYNAGLEAITESVIRAGAAPDRPNGSALGQVRTNEIDVNEPDKLWEMREFRIAPSGPSEKHLVETAVLQTPDLTLREEPVLAEFISKHAGEIGENRHEVPLEFPPGNRFLAGSAKVPRRLFWQAMGEVPYEIRRNFSLATCNGCHAGETNTPFLHIANRERGSEPALSGFLSENGISVADPAGTTNSSRFADRERRGQDLATLVNESCMAEALRVPLRMVH</sequence>
<name>A0A150RZA6_SORCE</name>
<reference evidence="1 2" key="1">
    <citation type="submission" date="2014-02" db="EMBL/GenBank/DDBJ databases">
        <title>The small core and large imbalanced accessory genome model reveals a collaborative survival strategy of Sorangium cellulosum strains in nature.</title>
        <authorList>
            <person name="Han K."/>
            <person name="Peng R."/>
            <person name="Blom J."/>
            <person name="Li Y.-Z."/>
        </authorList>
    </citation>
    <scope>NUCLEOTIDE SEQUENCE [LARGE SCALE GENOMIC DNA]</scope>
    <source>
        <strain evidence="1 2">So0011-07</strain>
    </source>
</reference>
<accession>A0A150RZA6</accession>
<proteinExistence type="predicted"/>
<evidence type="ECO:0000313" key="1">
    <source>
        <dbReference type="EMBL" id="KYF85470.1"/>
    </source>
</evidence>
<dbReference type="AlphaFoldDB" id="A0A150RZA6"/>
<dbReference type="Proteomes" id="UP000075635">
    <property type="component" value="Unassembled WGS sequence"/>
</dbReference>
<protein>
    <submittedName>
        <fullName evidence="1">Uncharacterized protein</fullName>
    </submittedName>
</protein>
<gene>
    <name evidence="1" type="ORF">BE17_20285</name>
</gene>